<dbReference type="InterPro" id="IPR006680">
    <property type="entry name" value="Amidohydro-rel"/>
</dbReference>
<evidence type="ECO:0000256" key="3">
    <source>
        <dbReference type="ARBA" id="ARBA00022801"/>
    </source>
</evidence>
<dbReference type="InterPro" id="IPR032466">
    <property type="entry name" value="Metal_Hydrolase"/>
</dbReference>
<evidence type="ECO:0000256" key="1">
    <source>
        <dbReference type="ARBA" id="ARBA00010716"/>
    </source>
</evidence>
<evidence type="ECO:0000256" key="7">
    <source>
        <dbReference type="PIRSR" id="PIRSR038994-3"/>
    </source>
</evidence>
<dbReference type="EMBL" id="LXEU01000032">
    <property type="protein sequence ID" value="OAT54856.1"/>
    <property type="molecule type" value="Genomic_DNA"/>
</dbReference>
<accession>A0A1B7K3Z5</accession>
<feature type="binding site" evidence="7">
    <location>
        <position position="219"/>
    </location>
    <ligand>
        <name>Zn(2+)</name>
        <dbReference type="ChEBI" id="CHEBI:29105"/>
    </ligand>
</feature>
<dbReference type="AlphaFoldDB" id="A0A1B7K3Z5"/>
<dbReference type="EC" id="3.5.-.-" evidence="9"/>
<evidence type="ECO:0000256" key="4">
    <source>
        <dbReference type="ARBA" id="ARBA00023277"/>
    </source>
</evidence>
<keyword evidence="3 5" id="KW-0378">Hydrolase</keyword>
<evidence type="ECO:0000313" key="10">
    <source>
        <dbReference type="Proteomes" id="UP000078386"/>
    </source>
</evidence>
<dbReference type="Proteomes" id="UP000078386">
    <property type="component" value="Unassembled WGS sequence"/>
</dbReference>
<evidence type="ECO:0000256" key="5">
    <source>
        <dbReference type="PIRNR" id="PIRNR038994"/>
    </source>
</evidence>
<dbReference type="Gene3D" id="3.20.20.140">
    <property type="entry name" value="Metal-dependent hydrolases"/>
    <property type="match status" value="1"/>
</dbReference>
<comment type="cofactor">
    <cofactor evidence="7">
        <name>a divalent metal cation</name>
        <dbReference type="ChEBI" id="CHEBI:60240"/>
    </cofactor>
    <text evidence="7">Binds 1 divalent metal cation per subunit.</text>
</comment>
<keyword evidence="10" id="KW-1185">Reference proteome</keyword>
<keyword evidence="2 7" id="KW-0479">Metal-binding</keyword>
<evidence type="ECO:0000313" key="9">
    <source>
        <dbReference type="EMBL" id="OAT54856.1"/>
    </source>
</evidence>
<name>A0A1B7K3Z5_9ENTR</name>
<keyword evidence="4 5" id="KW-0119">Carbohydrate metabolism</keyword>
<dbReference type="PANTHER" id="PTHR11113">
    <property type="entry name" value="N-ACETYLGLUCOSAMINE-6-PHOSPHATE DEACETYLASE"/>
    <property type="match status" value="1"/>
</dbReference>
<dbReference type="PIRSF" id="PIRSF038994">
    <property type="entry name" value="NagA"/>
    <property type="match status" value="1"/>
</dbReference>
<dbReference type="Gene3D" id="2.30.40.10">
    <property type="entry name" value="Urease, subunit C, domain 1"/>
    <property type="match status" value="1"/>
</dbReference>
<dbReference type="InterPro" id="IPR003764">
    <property type="entry name" value="GlcNAc_6-P_deAcase"/>
</dbReference>
<proteinExistence type="inferred from homology"/>
<evidence type="ECO:0000256" key="2">
    <source>
        <dbReference type="ARBA" id="ARBA00022723"/>
    </source>
</evidence>
<feature type="domain" description="Amidohydrolase-related" evidence="8">
    <location>
        <begin position="50"/>
        <end position="392"/>
    </location>
</feature>
<feature type="binding site" evidence="7">
    <location>
        <position position="132"/>
    </location>
    <ligand>
        <name>Zn(2+)</name>
        <dbReference type="ChEBI" id="CHEBI:29105"/>
    </ligand>
</feature>
<dbReference type="GO" id="GO:0006046">
    <property type="term" value="P:N-acetylglucosamine catabolic process"/>
    <property type="evidence" value="ECO:0007669"/>
    <property type="project" value="TreeGrafter"/>
</dbReference>
<dbReference type="RefSeq" id="WP_245191234.1">
    <property type="nucleotide sequence ID" value="NZ_LXEU01000032.1"/>
</dbReference>
<dbReference type="SUPFAM" id="SSF51556">
    <property type="entry name" value="Metallo-dependent hydrolases"/>
    <property type="match status" value="1"/>
</dbReference>
<dbReference type="PATRIC" id="fig|1354264.4.peg.1480"/>
<gene>
    <name evidence="9" type="ORF">M989_01421</name>
</gene>
<feature type="binding site" evidence="7">
    <location>
        <position position="198"/>
    </location>
    <ligand>
        <name>Zn(2+)</name>
        <dbReference type="ChEBI" id="CHEBI:29105"/>
    </ligand>
</feature>
<sequence length="404" mass="44835">MVTDTLLSLASQRIVTPDGIRSGYLHICGDKITGIDETPRGRVIDYHHAMLMPGFVDIHVHGWGRGSFAWKGERDSLRAMSQDLVQAGVTAWLATSATQPEDFLCESLATAAEWIAQATPAEGAEAVGIHMEGPYINPKFIGMQRLDCVQPPSIAGFERYQRAARGHVRLMTLAPELPGALALIRHLHQSGVTVSAGHTDATFDEISEAITAGLSHFTHAFSAMRGLHHREPGVVGALMYYEDTYAEVAKQSGITLRPEVFDILYRLKKDRRLVMMSDCLGYVDFPEGFEFHHYLRQETFRIRQHALEITDCHGCTRTIRAEDWPEVRKLEMSFLDSVKNVVERLAHGWVSAAQVACLNPAILAGVADRKGSLTPGKDADILVLNAEHELHAVWCRGVRQPRVK</sequence>
<dbReference type="EC" id="3.5.1.25" evidence="9"/>
<comment type="caution">
    <text evidence="9">The sequence shown here is derived from an EMBL/GenBank/DDBJ whole genome shotgun (WGS) entry which is preliminary data.</text>
</comment>
<dbReference type="SUPFAM" id="SSF51338">
    <property type="entry name" value="Composite domain of metallo-dependent hydrolases"/>
    <property type="match status" value="1"/>
</dbReference>
<dbReference type="PANTHER" id="PTHR11113:SF14">
    <property type="entry name" value="N-ACETYLGLUCOSAMINE-6-PHOSPHATE DEACETYLASE"/>
    <property type="match status" value="1"/>
</dbReference>
<protein>
    <submittedName>
        <fullName evidence="9">N-acetylglucosamine-6-phosphate deacetylase</fullName>
        <ecNumber evidence="9">3.-.-.-</ecNumber>
        <ecNumber evidence="9">3.5.-.-</ecNumber>
        <ecNumber evidence="9">3.5.1.25</ecNumber>
    </submittedName>
</protein>
<dbReference type="NCBIfam" id="TIGR00221">
    <property type="entry name" value="nagA"/>
    <property type="match status" value="1"/>
</dbReference>
<comment type="similarity">
    <text evidence="1 5">Belongs to the metallo-dependent hydrolases superfamily. NagA family.</text>
</comment>
<dbReference type="Pfam" id="PF01979">
    <property type="entry name" value="Amidohydro_1"/>
    <property type="match status" value="1"/>
</dbReference>
<evidence type="ECO:0000259" key="8">
    <source>
        <dbReference type="Pfam" id="PF01979"/>
    </source>
</evidence>
<evidence type="ECO:0000256" key="6">
    <source>
        <dbReference type="PIRSR" id="PIRSR038994-1"/>
    </source>
</evidence>
<feature type="active site" description="Proton donor/acceptor" evidence="6">
    <location>
        <position position="278"/>
    </location>
</feature>
<dbReference type="GO" id="GO:0008448">
    <property type="term" value="F:N-acetylglucosamine-6-phosphate deacetylase activity"/>
    <property type="evidence" value="ECO:0007669"/>
    <property type="project" value="UniProtKB-EC"/>
</dbReference>
<dbReference type="InterPro" id="IPR011059">
    <property type="entry name" value="Metal-dep_hydrolase_composite"/>
</dbReference>
<reference evidence="9 10" key="1">
    <citation type="submission" date="2016-04" db="EMBL/GenBank/DDBJ databases">
        <title>ATOL: Assembling a taxonomically balanced genome-scale reconstruction of the evolutionary history of the Enterobacteriaceae.</title>
        <authorList>
            <person name="Plunkett G.III."/>
            <person name="Neeno-Eckwall E.C."/>
            <person name="Glasner J.D."/>
            <person name="Perna N.T."/>
        </authorList>
    </citation>
    <scope>NUCLEOTIDE SEQUENCE [LARGE SCALE GENOMIC DNA]</scope>
    <source>
        <strain evidence="9 10">ATCC 51603</strain>
    </source>
</reference>
<dbReference type="GO" id="GO:0046872">
    <property type="term" value="F:metal ion binding"/>
    <property type="evidence" value="ECO:0007669"/>
    <property type="project" value="UniProtKB-KW"/>
</dbReference>
<dbReference type="EC" id="3.-.-.-" evidence="9"/>
<organism evidence="9 10">
    <name type="scientific">Kluyvera georgiana ATCC 51603</name>
    <dbReference type="NCBI Taxonomy" id="1354264"/>
    <lineage>
        <taxon>Bacteria</taxon>
        <taxon>Pseudomonadati</taxon>
        <taxon>Pseudomonadota</taxon>
        <taxon>Gammaproteobacteria</taxon>
        <taxon>Enterobacterales</taxon>
        <taxon>Enterobacteriaceae</taxon>
        <taxon>Kluyvera</taxon>
    </lineage>
</organism>